<dbReference type="InterPro" id="IPR039104">
    <property type="entry name" value="6PGL"/>
</dbReference>
<evidence type="ECO:0000256" key="1">
    <source>
        <dbReference type="ARBA" id="ARBA00010662"/>
    </source>
</evidence>
<dbReference type="PANTHER" id="PTHR11054:SF0">
    <property type="entry name" value="6-PHOSPHOGLUCONOLACTONASE"/>
    <property type="match status" value="1"/>
</dbReference>
<dbReference type="InterPro" id="IPR037171">
    <property type="entry name" value="NagB/RpiA_transferase-like"/>
</dbReference>
<protein>
    <submittedName>
        <fullName evidence="3">Unannotated protein</fullName>
    </submittedName>
</protein>
<dbReference type="GO" id="GO:0006098">
    <property type="term" value="P:pentose-phosphate shunt"/>
    <property type="evidence" value="ECO:0007669"/>
    <property type="project" value="InterPro"/>
</dbReference>
<name>A0A6J6RT23_9ZZZZ</name>
<dbReference type="NCBIfam" id="TIGR01198">
    <property type="entry name" value="pgl"/>
    <property type="match status" value="1"/>
</dbReference>
<accession>A0A6J6RT23</accession>
<reference evidence="3" key="1">
    <citation type="submission" date="2020-05" db="EMBL/GenBank/DDBJ databases">
        <authorList>
            <person name="Chiriac C."/>
            <person name="Salcher M."/>
            <person name="Ghai R."/>
            <person name="Kavagutti S V."/>
        </authorList>
    </citation>
    <scope>NUCLEOTIDE SEQUENCE</scope>
</reference>
<dbReference type="SUPFAM" id="SSF100950">
    <property type="entry name" value="NagB/RpiA/CoA transferase-like"/>
    <property type="match status" value="1"/>
</dbReference>
<dbReference type="EMBL" id="CAEZYQ010000001">
    <property type="protein sequence ID" value="CAB4725743.1"/>
    <property type="molecule type" value="Genomic_DNA"/>
</dbReference>
<dbReference type="InterPro" id="IPR005900">
    <property type="entry name" value="6-phosphogluconolactonase_DevB"/>
</dbReference>
<evidence type="ECO:0000313" key="3">
    <source>
        <dbReference type="EMBL" id="CAB4725743.1"/>
    </source>
</evidence>
<dbReference type="CDD" id="cd01400">
    <property type="entry name" value="6PGL"/>
    <property type="match status" value="1"/>
</dbReference>
<comment type="similarity">
    <text evidence="1">Belongs to the glucosamine/galactosamine-6-phosphate isomerase family. 6-phosphogluconolactonase subfamily.</text>
</comment>
<dbReference type="Pfam" id="PF01182">
    <property type="entry name" value="Glucosamine_iso"/>
    <property type="match status" value="1"/>
</dbReference>
<gene>
    <name evidence="3" type="ORF">UFOPK2761_00141</name>
</gene>
<dbReference type="AlphaFoldDB" id="A0A6J6RT23"/>
<dbReference type="GO" id="GO:0005975">
    <property type="term" value="P:carbohydrate metabolic process"/>
    <property type="evidence" value="ECO:0007669"/>
    <property type="project" value="InterPro"/>
</dbReference>
<dbReference type="GO" id="GO:0017057">
    <property type="term" value="F:6-phosphogluconolactonase activity"/>
    <property type="evidence" value="ECO:0007669"/>
    <property type="project" value="InterPro"/>
</dbReference>
<dbReference type="PANTHER" id="PTHR11054">
    <property type="entry name" value="6-PHOSPHOGLUCONOLACTONASE"/>
    <property type="match status" value="1"/>
</dbReference>
<evidence type="ECO:0000259" key="2">
    <source>
        <dbReference type="Pfam" id="PF01182"/>
    </source>
</evidence>
<feature type="domain" description="Glucosamine/galactosamine-6-phosphate isomerase" evidence="2">
    <location>
        <begin position="12"/>
        <end position="241"/>
    </location>
</feature>
<dbReference type="Gene3D" id="3.40.50.1360">
    <property type="match status" value="1"/>
</dbReference>
<organism evidence="3">
    <name type="scientific">freshwater metagenome</name>
    <dbReference type="NCBI Taxonomy" id="449393"/>
    <lineage>
        <taxon>unclassified sequences</taxon>
        <taxon>metagenomes</taxon>
        <taxon>ecological metagenomes</taxon>
    </lineage>
</organism>
<proteinExistence type="inferred from homology"/>
<sequence length="251" mass="26052">MSGAARIEVLDTAPALATTVAGALLRTLAEVQAAGRDPQVVLTGGTIAEAVHREVARLSPGSGVDWSRVHLWWGDERFVPHDSPDRNAGQARAAFIDELGVPAGMVHEVASTEQAADVDEAATAYAAEVARHAPDGFDVVMLGVGPDAHVASLFPGHPQVHATDVDVVGVTGSPKPPPERVSLTYRALNRTRATWFLVSGEGKAEAVARALAGGLSRDGADGPPVDEVPAAGASGREQTVWFLDRAAASRL</sequence>
<dbReference type="InterPro" id="IPR006148">
    <property type="entry name" value="Glc/Gal-6P_isomerase"/>
</dbReference>